<evidence type="ECO:0000256" key="2">
    <source>
        <dbReference type="ARBA" id="ARBA00004922"/>
    </source>
</evidence>
<dbReference type="Gene3D" id="2.80.10.50">
    <property type="match status" value="1"/>
</dbReference>
<dbReference type="Proteomes" id="UP000750334">
    <property type="component" value="Unassembled WGS sequence"/>
</dbReference>
<feature type="domain" description="MIR" evidence="16">
    <location>
        <begin position="362"/>
        <end position="421"/>
    </location>
</feature>
<comment type="pathway">
    <text evidence="2">Protein modification; protein glycosylation.</text>
</comment>
<evidence type="ECO:0000256" key="12">
    <source>
        <dbReference type="ARBA" id="ARBA00023180"/>
    </source>
</evidence>
<comment type="subcellular location">
    <subcellularLocation>
        <location evidence="1">Endoplasmic reticulum membrane</location>
        <topology evidence="1">Multi-pass membrane protein</topology>
    </subcellularLocation>
</comment>
<keyword evidence="10 15" id="KW-1133">Transmembrane helix</keyword>
<keyword evidence="7 15" id="KW-0812">Transmembrane</keyword>
<evidence type="ECO:0000259" key="16">
    <source>
        <dbReference type="PROSITE" id="PS50919"/>
    </source>
</evidence>
<dbReference type="AlphaFoldDB" id="A0A9P7BAV9"/>
<dbReference type="EC" id="2.4.1.109" evidence="4"/>
<dbReference type="InterPro" id="IPR027005">
    <property type="entry name" value="PMT-like"/>
</dbReference>
<keyword evidence="12" id="KW-0325">Glycoprotein</keyword>
<dbReference type="SUPFAM" id="SSF82109">
    <property type="entry name" value="MIR domain"/>
    <property type="match status" value="1"/>
</dbReference>
<evidence type="ECO:0000256" key="10">
    <source>
        <dbReference type="ARBA" id="ARBA00022989"/>
    </source>
</evidence>
<feature type="transmembrane region" description="Helical" evidence="15">
    <location>
        <begin position="117"/>
        <end position="134"/>
    </location>
</feature>
<proteinExistence type="inferred from homology"/>
<evidence type="ECO:0000256" key="4">
    <source>
        <dbReference type="ARBA" id="ARBA00012839"/>
    </source>
</evidence>
<dbReference type="PANTHER" id="PTHR10050:SF50">
    <property type="entry name" value="DOLICHYL-PHOSPHATE-MANNOSE--PROTEIN MANNOSYLTRANSFERASE 1-RELATED"/>
    <property type="match status" value="1"/>
</dbReference>
<keyword evidence="6" id="KW-0808">Transferase</keyword>
<feature type="transmembrane region" description="Helical" evidence="15">
    <location>
        <begin position="595"/>
        <end position="614"/>
    </location>
</feature>
<evidence type="ECO:0000313" key="18">
    <source>
        <dbReference type="Proteomes" id="UP000750334"/>
    </source>
</evidence>
<dbReference type="GO" id="GO:0004169">
    <property type="term" value="F:dolichyl-phosphate-mannose-protein mannosyltransferase activity"/>
    <property type="evidence" value="ECO:0007669"/>
    <property type="project" value="UniProtKB-EC"/>
</dbReference>
<accession>A0A9P7BAV9</accession>
<evidence type="ECO:0000256" key="3">
    <source>
        <dbReference type="ARBA" id="ARBA00007222"/>
    </source>
</evidence>
<dbReference type="EMBL" id="PUHR01000020">
    <property type="protein sequence ID" value="KAG0670615.1"/>
    <property type="molecule type" value="Genomic_DNA"/>
</dbReference>
<evidence type="ECO:0000256" key="13">
    <source>
        <dbReference type="ARBA" id="ARBA00045085"/>
    </source>
</evidence>
<comment type="similarity">
    <text evidence="3">Belongs to the glycosyltransferase 39 family.</text>
</comment>
<evidence type="ECO:0000256" key="8">
    <source>
        <dbReference type="ARBA" id="ARBA00022737"/>
    </source>
</evidence>
<evidence type="ECO:0000256" key="14">
    <source>
        <dbReference type="ARBA" id="ARBA00045102"/>
    </source>
</evidence>
<evidence type="ECO:0000256" key="6">
    <source>
        <dbReference type="ARBA" id="ARBA00022679"/>
    </source>
</evidence>
<comment type="caution">
    <text evidence="17">The sequence shown here is derived from an EMBL/GenBank/DDBJ whole genome shotgun (WGS) entry which is preliminary data.</text>
</comment>
<dbReference type="InterPro" id="IPR016093">
    <property type="entry name" value="MIR_motif"/>
</dbReference>
<dbReference type="PANTHER" id="PTHR10050">
    <property type="entry name" value="DOLICHYL-PHOSPHATE-MANNOSE--PROTEIN MANNOSYLTRANSFERASE"/>
    <property type="match status" value="1"/>
</dbReference>
<sequence length="670" mass="77881">MSSPIETKAKTVSAPEDDNTVVHDGAQRKYFEVNSYFKKRIGRLNVYDAMIAVFVGLIFPFYMIAFKKDFFSGDFDMQERKLLDLRSRYIKHEFYLSFTGSYALHLLAAVSVDHLRYFSLALASGALFNVYLTLRTAGTDYIFSLIPVVSIAYLPLFQELSGKISIDIAYLYFLTLTIYFWNSLRIQNVNSLGKITRQSFLLSIFIGILVSTKFIGFITWFWVMLVSIIQFWNIISDVTLTTGRIVKITIAKFAFLFTLPIIIFAGLQYQQLINWAIDSPEYSQYMSSYFKTYLRGQEQVPTTVNYGSTIRLRHLNSLGGYLTSYNETYPRGSKEQLVTVSDIEDTEWNLWILEPSDRSDVNENIDESHHIVLRHKMTNKLLRSSAAKPPISEQEYDKEVSCTGDANYTGQRDEYWRFETTKLHEPLRNNLKIQLRDMGQNCQLVSHDIKLTAEWGHNDQEVLCLEPATQKFSTWEIIVIESSPLKIETQTFETFGVGRSTLSFFDKETWKLILEVLHKQFRYDYFIENSSSELQGNKFSQWPFMISDDPWLVHCWNSSVVAIFAYLMWISIQLIKINPWVVSGTATTVPNLRCVLFDEVALEYVVGWLLHYMIFSKSKNEALDIVSYLPSYIFGALLFGCITYQLYKWKHMTVTFWVAYLSFITYKIHK</sequence>
<evidence type="ECO:0000256" key="11">
    <source>
        <dbReference type="ARBA" id="ARBA00023136"/>
    </source>
</evidence>
<keyword evidence="8" id="KW-0677">Repeat</keyword>
<keyword evidence="11 15" id="KW-0472">Membrane</keyword>
<dbReference type="GO" id="GO:0005789">
    <property type="term" value="C:endoplasmic reticulum membrane"/>
    <property type="evidence" value="ECO:0007669"/>
    <property type="project" value="UniProtKB-SubCell"/>
</dbReference>
<protein>
    <recommendedName>
        <fullName evidence="4">dolichyl-phosphate-mannose--protein mannosyltransferase</fullName>
        <ecNumber evidence="4">2.4.1.109</ecNumber>
    </recommendedName>
</protein>
<evidence type="ECO:0000313" key="17">
    <source>
        <dbReference type="EMBL" id="KAG0670615.1"/>
    </source>
</evidence>
<comment type="catalytic activity">
    <reaction evidence="13">
        <text>a di-trans,poly-cis-dolichyl beta-D-mannosyl phosphate + L-threonyl-[protein] = 3-O-(alpha-D-mannosyl)-L-threonyl-[protein] + a di-trans,poly-cis-dolichyl phosphate + H(+)</text>
        <dbReference type="Rhea" id="RHEA:53396"/>
        <dbReference type="Rhea" id="RHEA-COMP:11060"/>
        <dbReference type="Rhea" id="RHEA-COMP:13547"/>
        <dbReference type="Rhea" id="RHEA-COMP:19498"/>
        <dbReference type="Rhea" id="RHEA-COMP:19501"/>
        <dbReference type="ChEBI" id="CHEBI:15378"/>
        <dbReference type="ChEBI" id="CHEBI:30013"/>
        <dbReference type="ChEBI" id="CHEBI:57683"/>
        <dbReference type="ChEBI" id="CHEBI:58211"/>
        <dbReference type="ChEBI" id="CHEBI:137323"/>
        <dbReference type="EC" id="2.4.1.109"/>
    </reaction>
</comment>
<dbReference type="SMART" id="SM00472">
    <property type="entry name" value="MIR"/>
    <property type="match status" value="3"/>
</dbReference>
<dbReference type="InterPro" id="IPR003342">
    <property type="entry name" value="ArnT-like_N"/>
</dbReference>
<feature type="transmembrane region" description="Helical" evidence="15">
    <location>
        <begin position="164"/>
        <end position="181"/>
    </location>
</feature>
<dbReference type="PROSITE" id="PS50919">
    <property type="entry name" value="MIR"/>
    <property type="match status" value="2"/>
</dbReference>
<feature type="transmembrane region" description="Helical" evidence="15">
    <location>
        <begin position="46"/>
        <end position="65"/>
    </location>
</feature>
<comment type="catalytic activity">
    <reaction evidence="14">
        <text>a di-trans,poly-cis-dolichyl beta-D-mannosyl phosphate + L-seryl-[protein] = 3-O-(alpha-D-mannosyl)-L-seryl-[protein] + a di-trans,poly-cis-dolichyl phosphate + H(+)</text>
        <dbReference type="Rhea" id="RHEA:17377"/>
        <dbReference type="Rhea" id="RHEA-COMP:9863"/>
        <dbReference type="Rhea" id="RHEA-COMP:13546"/>
        <dbReference type="Rhea" id="RHEA-COMP:19498"/>
        <dbReference type="Rhea" id="RHEA-COMP:19501"/>
        <dbReference type="ChEBI" id="CHEBI:15378"/>
        <dbReference type="ChEBI" id="CHEBI:29999"/>
        <dbReference type="ChEBI" id="CHEBI:57683"/>
        <dbReference type="ChEBI" id="CHEBI:58211"/>
        <dbReference type="ChEBI" id="CHEBI:137321"/>
        <dbReference type="EC" id="2.4.1.109"/>
    </reaction>
</comment>
<evidence type="ECO:0000256" key="5">
    <source>
        <dbReference type="ARBA" id="ARBA00022676"/>
    </source>
</evidence>
<feature type="transmembrane region" description="Helical" evidence="15">
    <location>
        <begin position="141"/>
        <end position="158"/>
    </location>
</feature>
<keyword evidence="9" id="KW-0256">Endoplasmic reticulum</keyword>
<gene>
    <name evidence="17" type="ORF">C6P45_001991</name>
</gene>
<keyword evidence="5" id="KW-0328">Glycosyltransferase</keyword>
<keyword evidence="18" id="KW-1185">Reference proteome</keyword>
<feature type="domain" description="MIR" evidence="16">
    <location>
        <begin position="301"/>
        <end position="356"/>
    </location>
</feature>
<name>A0A9P7BAV9_MAUEX</name>
<reference evidence="17 18" key="1">
    <citation type="submission" date="2020-11" db="EMBL/GenBank/DDBJ databases">
        <title>Kefir isolates.</title>
        <authorList>
            <person name="Marcisauskas S."/>
            <person name="Kim Y."/>
            <person name="Blasche S."/>
        </authorList>
    </citation>
    <scope>NUCLEOTIDE SEQUENCE [LARGE SCALE GENOMIC DNA]</scope>
    <source>
        <strain evidence="17 18">OG2</strain>
    </source>
</reference>
<dbReference type="Pfam" id="PF02366">
    <property type="entry name" value="PMT"/>
    <property type="match status" value="1"/>
</dbReference>
<feature type="transmembrane region" description="Helical" evidence="15">
    <location>
        <begin position="551"/>
        <end position="575"/>
    </location>
</feature>
<evidence type="ECO:0000256" key="9">
    <source>
        <dbReference type="ARBA" id="ARBA00022824"/>
    </source>
</evidence>
<organism evidence="17 18">
    <name type="scientific">Maudiozyma exigua</name>
    <name type="common">Yeast</name>
    <name type="synonym">Kazachstania exigua</name>
    <dbReference type="NCBI Taxonomy" id="34358"/>
    <lineage>
        <taxon>Eukaryota</taxon>
        <taxon>Fungi</taxon>
        <taxon>Dikarya</taxon>
        <taxon>Ascomycota</taxon>
        <taxon>Saccharomycotina</taxon>
        <taxon>Saccharomycetes</taxon>
        <taxon>Saccharomycetales</taxon>
        <taxon>Saccharomycetaceae</taxon>
        <taxon>Maudiozyma</taxon>
    </lineage>
</organism>
<dbReference type="OrthoDB" id="292747at2759"/>
<evidence type="ECO:0000256" key="15">
    <source>
        <dbReference type="SAM" id="Phobius"/>
    </source>
</evidence>
<feature type="transmembrane region" description="Helical" evidence="15">
    <location>
        <begin position="201"/>
        <end position="225"/>
    </location>
</feature>
<evidence type="ECO:0000256" key="1">
    <source>
        <dbReference type="ARBA" id="ARBA00004477"/>
    </source>
</evidence>
<dbReference type="InterPro" id="IPR036300">
    <property type="entry name" value="MIR_dom_sf"/>
</dbReference>
<feature type="transmembrane region" description="Helical" evidence="15">
    <location>
        <begin position="626"/>
        <end position="646"/>
    </location>
</feature>
<evidence type="ECO:0000256" key="7">
    <source>
        <dbReference type="ARBA" id="ARBA00022692"/>
    </source>
</evidence>
<feature type="transmembrane region" description="Helical" evidence="15">
    <location>
        <begin position="245"/>
        <end position="267"/>
    </location>
</feature>